<dbReference type="OrthoDB" id="6079029at2"/>
<name>A0A5C5PYF3_9PSED</name>
<comment type="caution">
    <text evidence="1">The sequence shown here is derived from an EMBL/GenBank/DDBJ whole genome shotgun (WGS) entry which is preliminary data.</text>
</comment>
<reference evidence="1 2" key="1">
    <citation type="submission" date="2019-06" db="EMBL/GenBank/DDBJ databases">
        <title>Pseudomonas bimorpha sp. nov. isolated from bovine raw milk and skim milk concentrate.</title>
        <authorList>
            <person name="Hofmann K."/>
            <person name="Huptas C."/>
            <person name="Doll E."/>
            <person name="Scherer S."/>
            <person name="Wenning M."/>
        </authorList>
    </citation>
    <scope>NUCLEOTIDE SEQUENCE [LARGE SCALE GENOMIC DNA]</scope>
    <source>
        <strain evidence="1 2">DSM 108990</strain>
    </source>
</reference>
<dbReference type="RefSeq" id="WP_146426080.1">
    <property type="nucleotide sequence ID" value="NZ_VFIP01000014.1"/>
</dbReference>
<proteinExistence type="predicted"/>
<gene>
    <name evidence="1" type="ORF">FJD37_09810</name>
</gene>
<dbReference type="EMBL" id="VFIP01000014">
    <property type="protein sequence ID" value="TWR95478.1"/>
    <property type="molecule type" value="Genomic_DNA"/>
</dbReference>
<protein>
    <submittedName>
        <fullName evidence="1">Uncharacterized protein</fullName>
    </submittedName>
</protein>
<dbReference type="Proteomes" id="UP000317901">
    <property type="component" value="Unassembled WGS sequence"/>
</dbReference>
<accession>A0A5C5PYF3</accession>
<dbReference type="Gene3D" id="1.10.10.10">
    <property type="entry name" value="Winged helix-like DNA-binding domain superfamily/Winged helix DNA-binding domain"/>
    <property type="match status" value="1"/>
</dbReference>
<dbReference type="SUPFAM" id="SSF46785">
    <property type="entry name" value="Winged helix' DNA-binding domain"/>
    <property type="match status" value="1"/>
</dbReference>
<dbReference type="AlphaFoldDB" id="A0A5C5PYF3"/>
<evidence type="ECO:0000313" key="1">
    <source>
        <dbReference type="EMBL" id="TWR95478.1"/>
    </source>
</evidence>
<sequence length="467" mass="52687">MFLSALFCEVKGLGPEGKYFLVRFIRRFIRRFGIAEPVDLGVKALAKQFGLSDRQVSEALTTLVALGVMTFSSTPEGKGRPKRCYQLQEDFHKKLENITALTATQHEVAVGSLLKHESKKVCQASEKPEEQNEEVGLLTDLRSKKQPGRLTVVNRLLLSVLLCRADRFGVVNDLGFATLCKLTGLNKERLRHRLGRLIDQGLIRVYVPGATSPILARKMKSIYYLNLDHSELAGGGSVTSALVCMNGERIPDCVIHADGVRKDVSRDKGKSRPFQDSKYEQVVRYFKGQQAPLFRLLQVMLERYAAYLLSKRWSDLLSVPLNQRIDDQGLRELIRLDFRISTMPAESGGDGPKWSAEEQLNTVFDHLYHWAYDLALWIKERFGQVTNVPFDSMDFVIVPRAMMLGYDHFALLALPCPSEGWSGCLVVEPDTAPPVAPQHFPIESDIHFEDRYSYGLLTRPGNDEVIK</sequence>
<evidence type="ECO:0000313" key="2">
    <source>
        <dbReference type="Proteomes" id="UP000317901"/>
    </source>
</evidence>
<dbReference type="InterPro" id="IPR036390">
    <property type="entry name" value="WH_DNA-bd_sf"/>
</dbReference>
<organism evidence="1 2">
    <name type="scientific">Pseudomonas saxonica</name>
    <dbReference type="NCBI Taxonomy" id="2600598"/>
    <lineage>
        <taxon>Bacteria</taxon>
        <taxon>Pseudomonadati</taxon>
        <taxon>Pseudomonadota</taxon>
        <taxon>Gammaproteobacteria</taxon>
        <taxon>Pseudomonadales</taxon>
        <taxon>Pseudomonadaceae</taxon>
        <taxon>Pseudomonas</taxon>
    </lineage>
</organism>
<dbReference type="InterPro" id="IPR036388">
    <property type="entry name" value="WH-like_DNA-bd_sf"/>
</dbReference>